<feature type="transmembrane region" description="Helical" evidence="2">
    <location>
        <begin position="458"/>
        <end position="475"/>
    </location>
</feature>
<keyword evidence="4" id="KW-1185">Reference proteome</keyword>
<keyword evidence="2" id="KW-0812">Transmembrane</keyword>
<dbReference type="PANTHER" id="PTHR34219:SF4">
    <property type="entry name" value="PEPSY DOMAIN-CONTAINING PROTEIN"/>
    <property type="match status" value="1"/>
</dbReference>
<sequence length="552" mass="60680">MKHNITQSLSWLHTWSGLVFGWALVAIFLTGTLAVFDKEINLWMQPEVPTQTVDREQAVATAIKHLRTHHADESSWQVALPSERSPRLAVSAGEQQGGGGGRGNAMTVLDPATGEVITPRQTAGGNFFFRFHYTLHFPRNIGIWVVGFMAMAMLAAIVSGIVIHKKFFKEFFTFRPNKGQRSWLDYHNASGVLLLPFHIMITYTGLVIFFLIYMPAPMDALFDGDRQAYQAAMRGDSTAGAQHQGERGAQRQQGGRGEQGAGGQRGQRQQRQQAERVPLMDRTDDIDFMALIARAEADLGSLSGFNLKRSANGDAVFEGRPVLGNVIELTKGRSMSLNALTGEVIRPAPDSVGATLVQRVLAGLHFAQFGGYPMRWVYFICGMISTAMMAGGLILFTVKRRRRYAKESRPARSGYAFIERVNIAIVAGLMIACVGMLWANRLLPVELTARPNAEVNAFFALWGLSFVHTSLRPWMQAWREQLWVGALLMLALPLANALNGLPLLGNGIGLYVELTTMAMGALVLLAALRTGQGGEYVSDARKQRAAKEELAC</sequence>
<keyword evidence="2" id="KW-0472">Membrane</keyword>
<feature type="transmembrane region" description="Helical" evidence="2">
    <location>
        <begin position="184"/>
        <end position="213"/>
    </location>
</feature>
<feature type="transmembrane region" description="Helical" evidence="2">
    <location>
        <begin position="12"/>
        <end position="36"/>
    </location>
</feature>
<keyword evidence="2" id="KW-1133">Transmembrane helix</keyword>
<reference evidence="3 4" key="1">
    <citation type="submission" date="2024-03" db="EMBL/GenBank/DDBJ databases">
        <title>Complete genome of BD2.</title>
        <authorList>
            <person name="Cao G."/>
        </authorList>
    </citation>
    <scope>NUCLEOTIDE SEQUENCE [LARGE SCALE GENOMIC DNA]</scope>
    <source>
        <strain evidence="3 4">BD2</strain>
    </source>
</reference>
<dbReference type="Proteomes" id="UP001476583">
    <property type="component" value="Chromosome"/>
</dbReference>
<feature type="region of interest" description="Disordered" evidence="1">
    <location>
        <begin position="233"/>
        <end position="278"/>
    </location>
</feature>
<dbReference type="InterPro" id="IPR005625">
    <property type="entry name" value="PepSY-ass_TM"/>
</dbReference>
<organism evidence="3 4">
    <name type="scientific">Ectopseudomonas mendocina</name>
    <name type="common">Pseudomonas mendocina</name>
    <dbReference type="NCBI Taxonomy" id="300"/>
    <lineage>
        <taxon>Bacteria</taxon>
        <taxon>Pseudomonadati</taxon>
        <taxon>Pseudomonadota</taxon>
        <taxon>Gammaproteobacteria</taxon>
        <taxon>Pseudomonadales</taxon>
        <taxon>Pseudomonadaceae</taxon>
        <taxon>Ectopseudomonas</taxon>
    </lineage>
</organism>
<proteinExistence type="predicted"/>
<feature type="compositionally biased region" description="Gly residues" evidence="1">
    <location>
        <begin position="254"/>
        <end position="265"/>
    </location>
</feature>
<evidence type="ECO:0000313" key="3">
    <source>
        <dbReference type="EMBL" id="WXL24346.1"/>
    </source>
</evidence>
<gene>
    <name evidence="3" type="ORF">WG219_13535</name>
</gene>
<evidence type="ECO:0000256" key="1">
    <source>
        <dbReference type="SAM" id="MobiDB-lite"/>
    </source>
</evidence>
<feature type="compositionally biased region" description="Low complexity" evidence="1">
    <location>
        <begin position="266"/>
        <end position="276"/>
    </location>
</feature>
<name>A0ABZ2RBD3_ECTME</name>
<evidence type="ECO:0000313" key="4">
    <source>
        <dbReference type="Proteomes" id="UP001476583"/>
    </source>
</evidence>
<feature type="transmembrane region" description="Helical" evidence="2">
    <location>
        <begin position="482"/>
        <end position="502"/>
    </location>
</feature>
<dbReference type="Pfam" id="PF03929">
    <property type="entry name" value="PepSY_TM"/>
    <property type="match status" value="1"/>
</dbReference>
<accession>A0ABZ2RBD3</accession>
<protein>
    <submittedName>
        <fullName evidence="3">PepSY-associated TM helix domain-containing protein</fullName>
    </submittedName>
</protein>
<dbReference type="EMBL" id="CP148074">
    <property type="protein sequence ID" value="WXL24346.1"/>
    <property type="molecule type" value="Genomic_DNA"/>
</dbReference>
<feature type="transmembrane region" description="Helical" evidence="2">
    <location>
        <begin position="417"/>
        <end position="438"/>
    </location>
</feature>
<feature type="transmembrane region" description="Helical" evidence="2">
    <location>
        <begin position="376"/>
        <end position="396"/>
    </location>
</feature>
<evidence type="ECO:0000256" key="2">
    <source>
        <dbReference type="SAM" id="Phobius"/>
    </source>
</evidence>
<feature type="transmembrane region" description="Helical" evidence="2">
    <location>
        <begin position="141"/>
        <end position="163"/>
    </location>
</feature>
<dbReference type="PANTHER" id="PTHR34219">
    <property type="entry name" value="IRON-REGULATED INNER MEMBRANE PROTEIN-RELATED"/>
    <property type="match status" value="1"/>
</dbReference>
<feature type="transmembrane region" description="Helical" evidence="2">
    <location>
        <begin position="508"/>
        <end position="528"/>
    </location>
</feature>